<organism evidence="2 3">
    <name type="scientific">Candolleomyces eurysporus</name>
    <dbReference type="NCBI Taxonomy" id="2828524"/>
    <lineage>
        <taxon>Eukaryota</taxon>
        <taxon>Fungi</taxon>
        <taxon>Dikarya</taxon>
        <taxon>Basidiomycota</taxon>
        <taxon>Agaricomycotina</taxon>
        <taxon>Agaricomycetes</taxon>
        <taxon>Agaricomycetidae</taxon>
        <taxon>Agaricales</taxon>
        <taxon>Agaricineae</taxon>
        <taxon>Psathyrellaceae</taxon>
        <taxon>Candolleomyces</taxon>
    </lineage>
</organism>
<dbReference type="OrthoDB" id="3364107at2759"/>
<evidence type="ECO:0000313" key="2">
    <source>
        <dbReference type="EMBL" id="KAJ2930671.1"/>
    </source>
</evidence>
<keyword evidence="1" id="KW-0472">Membrane</keyword>
<evidence type="ECO:0000256" key="1">
    <source>
        <dbReference type="SAM" id="Phobius"/>
    </source>
</evidence>
<accession>A0A9W8J7L0</accession>
<dbReference type="Proteomes" id="UP001140091">
    <property type="component" value="Unassembled WGS sequence"/>
</dbReference>
<gene>
    <name evidence="2" type="ORF">H1R20_g6411</name>
</gene>
<keyword evidence="1" id="KW-1133">Transmembrane helix</keyword>
<sequence length="173" mass="18995">MGNLNHQLPLARTIVFGIVGLFTLINFGLSIHIVHVGDRGRFVPDWAGLALATSIITLIALPVLFIIPIKRRNAIASFIAVELAVLWLLWILWLATGASIASLLGLNYCNGGFCSEVRALEAFSFLNWLLLMFYSFALLILSVTAHQRGRSGVWKSSVSEFDWNNSKPAVVGV</sequence>
<evidence type="ECO:0008006" key="4">
    <source>
        <dbReference type="Google" id="ProtNLM"/>
    </source>
</evidence>
<proteinExistence type="predicted"/>
<name>A0A9W8J7L0_9AGAR</name>
<dbReference type="EMBL" id="JANBPK010000825">
    <property type="protein sequence ID" value="KAJ2930671.1"/>
    <property type="molecule type" value="Genomic_DNA"/>
</dbReference>
<feature type="non-terminal residue" evidence="2">
    <location>
        <position position="173"/>
    </location>
</feature>
<feature type="transmembrane region" description="Helical" evidence="1">
    <location>
        <begin position="12"/>
        <end position="34"/>
    </location>
</feature>
<feature type="transmembrane region" description="Helical" evidence="1">
    <location>
        <begin position="125"/>
        <end position="145"/>
    </location>
</feature>
<protein>
    <recommendedName>
        <fullName evidence="4">MARVEL domain-containing protein</fullName>
    </recommendedName>
</protein>
<reference evidence="2" key="1">
    <citation type="submission" date="2022-06" db="EMBL/GenBank/DDBJ databases">
        <title>Genome Sequence of Candolleomyces eurysporus.</title>
        <authorList>
            <person name="Buettner E."/>
        </authorList>
    </citation>
    <scope>NUCLEOTIDE SEQUENCE</scope>
    <source>
        <strain evidence="2">VTCC 930004</strain>
    </source>
</reference>
<evidence type="ECO:0000313" key="3">
    <source>
        <dbReference type="Proteomes" id="UP001140091"/>
    </source>
</evidence>
<feature type="transmembrane region" description="Helical" evidence="1">
    <location>
        <begin position="46"/>
        <end position="67"/>
    </location>
</feature>
<dbReference type="PANTHER" id="PTHR37451:SF1">
    <property type="entry name" value="MARVEL DOMAIN-CONTAINING PROTEIN"/>
    <property type="match status" value="1"/>
</dbReference>
<keyword evidence="1" id="KW-0812">Transmembrane</keyword>
<keyword evidence="3" id="KW-1185">Reference proteome</keyword>
<dbReference type="PANTHER" id="PTHR37451">
    <property type="entry name" value="MARVEL DOMAIN"/>
    <property type="match status" value="1"/>
</dbReference>
<feature type="transmembrane region" description="Helical" evidence="1">
    <location>
        <begin position="79"/>
        <end position="105"/>
    </location>
</feature>
<comment type="caution">
    <text evidence="2">The sequence shown here is derived from an EMBL/GenBank/DDBJ whole genome shotgun (WGS) entry which is preliminary data.</text>
</comment>
<dbReference type="AlphaFoldDB" id="A0A9W8J7L0"/>